<evidence type="ECO:0000313" key="8">
    <source>
        <dbReference type="EMBL" id="MBK1875974.1"/>
    </source>
</evidence>
<keyword evidence="2" id="KW-0378">Hydrolase</keyword>
<feature type="active site" description="Nucleophile" evidence="5">
    <location>
        <position position="182"/>
    </location>
</feature>
<proteinExistence type="predicted"/>
<keyword evidence="9" id="KW-1185">Reference proteome</keyword>
<gene>
    <name evidence="8" type="ORF">JIN87_03780</name>
</gene>
<reference evidence="8" key="1">
    <citation type="submission" date="2021-01" db="EMBL/GenBank/DDBJ databases">
        <title>Modified the classification status of verrucomicrobia.</title>
        <authorList>
            <person name="Feng X."/>
        </authorList>
    </citation>
    <scope>NUCLEOTIDE SEQUENCE</scope>
    <source>
        <strain evidence="8">KCTC 13126</strain>
    </source>
</reference>
<feature type="binding site" evidence="6">
    <location>
        <begin position="210"/>
        <end position="213"/>
    </location>
    <ligand>
        <name>substrate</name>
    </ligand>
</feature>
<keyword evidence="3" id="KW-0068">Autocatalytic cleavage</keyword>
<dbReference type="EMBL" id="JAENIL010000005">
    <property type="protein sequence ID" value="MBK1875974.1"/>
    <property type="molecule type" value="Genomic_DNA"/>
</dbReference>
<dbReference type="FunFam" id="3.60.20.30:FF:000001">
    <property type="entry name" value="Isoaspartyl peptidase/L-asparaginase"/>
    <property type="match status" value="1"/>
</dbReference>
<evidence type="ECO:0000256" key="4">
    <source>
        <dbReference type="ARBA" id="ARBA00069124"/>
    </source>
</evidence>
<evidence type="ECO:0000256" key="5">
    <source>
        <dbReference type="PIRSR" id="PIRSR600246-1"/>
    </source>
</evidence>
<feature type="binding site" evidence="6">
    <location>
        <begin position="233"/>
        <end position="236"/>
    </location>
    <ligand>
        <name>substrate</name>
    </ligand>
</feature>
<dbReference type="Gene3D" id="3.60.20.30">
    <property type="entry name" value="(Glycosyl)asparaginase"/>
    <property type="match status" value="1"/>
</dbReference>
<name>A0A934VPY5_9BACT</name>
<evidence type="ECO:0000256" key="1">
    <source>
        <dbReference type="ARBA" id="ARBA00022670"/>
    </source>
</evidence>
<dbReference type="GO" id="GO:0008233">
    <property type="term" value="F:peptidase activity"/>
    <property type="evidence" value="ECO:0007669"/>
    <property type="project" value="UniProtKB-KW"/>
</dbReference>
<evidence type="ECO:0000256" key="6">
    <source>
        <dbReference type="PIRSR" id="PIRSR600246-2"/>
    </source>
</evidence>
<dbReference type="RefSeq" id="WP_200354190.1">
    <property type="nucleotide sequence ID" value="NZ_JAENIL010000005.1"/>
</dbReference>
<evidence type="ECO:0000313" key="9">
    <source>
        <dbReference type="Proteomes" id="UP000617628"/>
    </source>
</evidence>
<organism evidence="8 9">
    <name type="scientific">Pelagicoccus mobilis</name>
    <dbReference type="NCBI Taxonomy" id="415221"/>
    <lineage>
        <taxon>Bacteria</taxon>
        <taxon>Pseudomonadati</taxon>
        <taxon>Verrucomicrobiota</taxon>
        <taxon>Opitutia</taxon>
        <taxon>Puniceicoccales</taxon>
        <taxon>Pelagicoccaceae</taxon>
        <taxon>Pelagicoccus</taxon>
    </lineage>
</organism>
<comment type="caution">
    <text evidence="8">The sequence shown here is derived from an EMBL/GenBank/DDBJ whole genome shotgun (WGS) entry which is preliminary data.</text>
</comment>
<dbReference type="PANTHER" id="PTHR10188:SF6">
    <property type="entry name" value="N(4)-(BETA-N-ACETYLGLUCOSAMINYL)-L-ASPARAGINASE"/>
    <property type="match status" value="1"/>
</dbReference>
<dbReference type="InterPro" id="IPR000246">
    <property type="entry name" value="Peptidase_T2"/>
</dbReference>
<dbReference type="GO" id="GO:0016811">
    <property type="term" value="F:hydrolase activity, acting on carbon-nitrogen (but not peptide) bonds, in linear amides"/>
    <property type="evidence" value="ECO:0007669"/>
    <property type="project" value="UniProtKB-ARBA"/>
</dbReference>
<dbReference type="PANTHER" id="PTHR10188">
    <property type="entry name" value="L-ASPARAGINASE"/>
    <property type="match status" value="1"/>
</dbReference>
<accession>A0A934VPY5</accession>
<dbReference type="GO" id="GO:0006508">
    <property type="term" value="P:proteolysis"/>
    <property type="evidence" value="ECO:0007669"/>
    <property type="project" value="UniProtKB-KW"/>
</dbReference>
<evidence type="ECO:0000256" key="7">
    <source>
        <dbReference type="PIRSR" id="PIRSR600246-3"/>
    </source>
</evidence>
<sequence length="316" mass="33513">MTKVSQENPIAIALHGGSGTILPSHLTPELEAAYRKSLQEALDFGWNCLAEGGSALDAVEIAAKSLEDCPLFNAGRGSVFTANEEHEMDAAVMCGRNRAAGAVAGVKTVRNPVSLAREVLKDGRYVFLAADGAEAFADSCDLERVDPKWFFTEERHDQLKAAREEAGMVMDHDGAQSTKFGTIGVVALDQKGDLAAATSTGGLTNKQFGRVGDSPVIGSGTYANNETCAVSCTGYGEEFIRSVVAHDVSARMEYLNEDLDTAARAVVFEKLPKINGIGGLISVDAKGHVSLPFNTEGMYRAWRTSAGDSGVEIFGE</sequence>
<dbReference type="Proteomes" id="UP000617628">
    <property type="component" value="Unassembled WGS sequence"/>
</dbReference>
<dbReference type="CDD" id="cd04701">
    <property type="entry name" value="Asparaginase_2"/>
    <property type="match status" value="1"/>
</dbReference>
<keyword evidence="1" id="KW-0645">Protease</keyword>
<dbReference type="SUPFAM" id="SSF56235">
    <property type="entry name" value="N-terminal nucleophile aminohydrolases (Ntn hydrolases)"/>
    <property type="match status" value="1"/>
</dbReference>
<evidence type="ECO:0000256" key="3">
    <source>
        <dbReference type="ARBA" id="ARBA00022813"/>
    </source>
</evidence>
<evidence type="ECO:0000256" key="2">
    <source>
        <dbReference type="ARBA" id="ARBA00022801"/>
    </source>
</evidence>
<dbReference type="Pfam" id="PF01112">
    <property type="entry name" value="Asparaginase_2"/>
    <property type="match status" value="1"/>
</dbReference>
<dbReference type="AlphaFoldDB" id="A0A934VPY5"/>
<dbReference type="InterPro" id="IPR029055">
    <property type="entry name" value="Ntn_hydrolases_N"/>
</dbReference>
<protein>
    <recommendedName>
        <fullName evidence="4">Isoaspartyl peptidase</fullName>
    </recommendedName>
</protein>
<feature type="site" description="Cleavage; by autolysis" evidence="7">
    <location>
        <begin position="181"/>
        <end position="182"/>
    </location>
</feature>